<dbReference type="AlphaFoldDB" id="A0A2J7QKE2"/>
<evidence type="ECO:0000313" key="3">
    <source>
        <dbReference type="Proteomes" id="UP000235965"/>
    </source>
</evidence>
<dbReference type="Proteomes" id="UP000235965">
    <property type="component" value="Unassembled WGS sequence"/>
</dbReference>
<dbReference type="InterPro" id="IPR029526">
    <property type="entry name" value="PGBD"/>
</dbReference>
<reference evidence="2 3" key="1">
    <citation type="submission" date="2017-12" db="EMBL/GenBank/DDBJ databases">
        <title>Hemimetabolous genomes reveal molecular basis of termite eusociality.</title>
        <authorList>
            <person name="Harrison M.C."/>
            <person name="Jongepier E."/>
            <person name="Robertson H.M."/>
            <person name="Arning N."/>
            <person name="Bitard-Feildel T."/>
            <person name="Chao H."/>
            <person name="Childers C.P."/>
            <person name="Dinh H."/>
            <person name="Doddapaneni H."/>
            <person name="Dugan S."/>
            <person name="Gowin J."/>
            <person name="Greiner C."/>
            <person name="Han Y."/>
            <person name="Hu H."/>
            <person name="Hughes D.S.T."/>
            <person name="Huylmans A.-K."/>
            <person name="Kemena C."/>
            <person name="Kremer L.P.M."/>
            <person name="Lee S.L."/>
            <person name="Lopez-Ezquerra A."/>
            <person name="Mallet L."/>
            <person name="Monroy-Kuhn J.M."/>
            <person name="Moser A."/>
            <person name="Murali S.C."/>
            <person name="Muzny D.M."/>
            <person name="Otani S."/>
            <person name="Piulachs M.-D."/>
            <person name="Poelchau M."/>
            <person name="Qu J."/>
            <person name="Schaub F."/>
            <person name="Wada-Katsumata A."/>
            <person name="Worley K.C."/>
            <person name="Xie Q."/>
            <person name="Ylla G."/>
            <person name="Poulsen M."/>
            <person name="Gibbs R.A."/>
            <person name="Schal C."/>
            <person name="Richards S."/>
            <person name="Belles X."/>
            <person name="Korb J."/>
            <person name="Bornberg-Bauer E."/>
        </authorList>
    </citation>
    <scope>NUCLEOTIDE SEQUENCE [LARGE SCALE GENOMIC DNA]</scope>
    <source>
        <tissue evidence="2">Whole body</tissue>
    </source>
</reference>
<dbReference type="EMBL" id="NEVH01013264">
    <property type="protein sequence ID" value="PNF29055.1"/>
    <property type="molecule type" value="Genomic_DNA"/>
</dbReference>
<protein>
    <recommendedName>
        <fullName evidence="1">PiggyBac transposable element-derived protein domain-containing protein</fullName>
    </recommendedName>
</protein>
<comment type="caution">
    <text evidence="2">The sequence shown here is derived from an EMBL/GenBank/DDBJ whole genome shotgun (WGS) entry which is preliminary data.</text>
</comment>
<proteinExistence type="predicted"/>
<dbReference type="InParanoid" id="A0A2J7QKE2"/>
<accession>A0A2J7QKE2</accession>
<keyword evidence="3" id="KW-1185">Reference proteome</keyword>
<evidence type="ECO:0000259" key="1">
    <source>
        <dbReference type="Pfam" id="PF13843"/>
    </source>
</evidence>
<dbReference type="STRING" id="105785.A0A2J7QKE2"/>
<dbReference type="PANTHER" id="PTHR46599:SF3">
    <property type="entry name" value="PIGGYBAC TRANSPOSABLE ELEMENT-DERIVED PROTEIN 4"/>
    <property type="match status" value="1"/>
</dbReference>
<organism evidence="2 3">
    <name type="scientific">Cryptotermes secundus</name>
    <dbReference type="NCBI Taxonomy" id="105785"/>
    <lineage>
        <taxon>Eukaryota</taxon>
        <taxon>Metazoa</taxon>
        <taxon>Ecdysozoa</taxon>
        <taxon>Arthropoda</taxon>
        <taxon>Hexapoda</taxon>
        <taxon>Insecta</taxon>
        <taxon>Pterygota</taxon>
        <taxon>Neoptera</taxon>
        <taxon>Polyneoptera</taxon>
        <taxon>Dictyoptera</taxon>
        <taxon>Blattodea</taxon>
        <taxon>Blattoidea</taxon>
        <taxon>Termitoidae</taxon>
        <taxon>Kalotermitidae</taxon>
        <taxon>Cryptotermitinae</taxon>
        <taxon>Cryptotermes</taxon>
    </lineage>
</organism>
<name>A0A2J7QKE2_9NEOP</name>
<evidence type="ECO:0000313" key="2">
    <source>
        <dbReference type="EMBL" id="PNF29055.1"/>
    </source>
</evidence>
<sequence length="238" mass="27669">MGNYVSRREEFCNISGPQNDKETVTDCVGTLRLNRKNIPTEVKTKKLKKGETICQHSGPVTVMKWCDKKLVTMISTYHDDSQTKVTVRGKEIEKPKTVVDYNHNMGGIDMKDQTLQMYLIERKRMRKWYHKLFRRLLNASVLNSLILFRQNTKTNIEHLSFRILLVEGLFAKYATGETRVTQPGRHASDNTVPRLTERHFLRRLTGTGKKARLQRRCVVCTGLCLDDCFEAYHTKLNF</sequence>
<feature type="domain" description="PiggyBac transposable element-derived protein" evidence="1">
    <location>
        <begin position="21"/>
        <end position="144"/>
    </location>
</feature>
<dbReference type="Pfam" id="PF13843">
    <property type="entry name" value="DDE_Tnp_1_7"/>
    <property type="match status" value="1"/>
</dbReference>
<gene>
    <name evidence="2" type="ORF">B7P43_G13906</name>
</gene>
<dbReference type="OrthoDB" id="7694983at2759"/>
<dbReference type="PANTHER" id="PTHR46599">
    <property type="entry name" value="PIGGYBAC TRANSPOSABLE ELEMENT-DERIVED PROTEIN 4"/>
    <property type="match status" value="1"/>
</dbReference>